<accession>A0A8S5RC29</accession>
<name>A0A8S5RC29_9VIRU</name>
<organism evidence="1">
    <name type="scientific">virus sp. ctmTa7</name>
    <dbReference type="NCBI Taxonomy" id="2828255"/>
    <lineage>
        <taxon>Viruses</taxon>
    </lineage>
</organism>
<sequence>MRFIWIFNVLHLIKPTYPSKLINLILIDK</sequence>
<proteinExistence type="predicted"/>
<reference evidence="1" key="1">
    <citation type="journal article" date="2021" name="Proc. Natl. Acad. Sci. U.S.A.">
        <title>A Catalog of Tens of Thousands of Viruses from Human Metagenomes Reveals Hidden Associations with Chronic Diseases.</title>
        <authorList>
            <person name="Tisza M.J."/>
            <person name="Buck C.B."/>
        </authorList>
    </citation>
    <scope>NUCLEOTIDE SEQUENCE</scope>
    <source>
        <strain evidence="1">CtmTa7</strain>
    </source>
</reference>
<protein>
    <submittedName>
        <fullName evidence="1">Uncharacterized protein</fullName>
    </submittedName>
</protein>
<dbReference type="EMBL" id="BK059091">
    <property type="protein sequence ID" value="DAE28911.1"/>
    <property type="molecule type" value="Genomic_DNA"/>
</dbReference>
<evidence type="ECO:0000313" key="1">
    <source>
        <dbReference type="EMBL" id="DAE28911.1"/>
    </source>
</evidence>